<accession>A0A183FE48</accession>
<evidence type="ECO:0000313" key="3">
    <source>
        <dbReference type="Proteomes" id="UP000050761"/>
    </source>
</evidence>
<proteinExistence type="predicted"/>
<dbReference type="WBParaSite" id="HPBE_0000460301-mRNA-1">
    <property type="protein sequence ID" value="HPBE_0000460301-mRNA-1"/>
    <property type="gene ID" value="HPBE_0000460301"/>
</dbReference>
<accession>A0A3P8AL76</accession>
<dbReference type="AlphaFoldDB" id="A0A183FE48"/>
<dbReference type="EMBL" id="UZAH01025336">
    <property type="protein sequence ID" value="VDO61795.1"/>
    <property type="molecule type" value="Genomic_DNA"/>
</dbReference>
<sequence>MVAGVTYPSDGSCSPPPCACSPPLSAIIWSGQTMARLAIAYRLRKARTPASAALLNSPIFCYVANMGAIVISFAEKSPFPIRPFPSHPPPSPSPTLGVCQPAHIVHWSSEGMFS</sequence>
<keyword evidence="1" id="KW-1133">Transmembrane helix</keyword>
<feature type="transmembrane region" description="Helical" evidence="1">
    <location>
        <begin position="52"/>
        <end position="74"/>
    </location>
</feature>
<reference evidence="2 3" key="1">
    <citation type="submission" date="2018-11" db="EMBL/GenBank/DDBJ databases">
        <authorList>
            <consortium name="Pathogen Informatics"/>
        </authorList>
    </citation>
    <scope>NUCLEOTIDE SEQUENCE [LARGE SCALE GENOMIC DNA]</scope>
</reference>
<organism evidence="3 4">
    <name type="scientific">Heligmosomoides polygyrus</name>
    <name type="common">Parasitic roundworm</name>
    <dbReference type="NCBI Taxonomy" id="6339"/>
    <lineage>
        <taxon>Eukaryota</taxon>
        <taxon>Metazoa</taxon>
        <taxon>Ecdysozoa</taxon>
        <taxon>Nematoda</taxon>
        <taxon>Chromadorea</taxon>
        <taxon>Rhabditida</taxon>
        <taxon>Rhabditina</taxon>
        <taxon>Rhabditomorpha</taxon>
        <taxon>Strongyloidea</taxon>
        <taxon>Heligmosomidae</taxon>
        <taxon>Heligmosomoides</taxon>
    </lineage>
</organism>
<gene>
    <name evidence="2" type="ORF">HPBE_LOCUS4604</name>
</gene>
<keyword evidence="1" id="KW-0812">Transmembrane</keyword>
<dbReference type="Proteomes" id="UP000050761">
    <property type="component" value="Unassembled WGS sequence"/>
</dbReference>
<keyword evidence="3" id="KW-1185">Reference proteome</keyword>
<name>A0A183FE48_HELPZ</name>
<protein>
    <submittedName>
        <fullName evidence="4">G_PROTEIN_RECEP_F1_2 domain-containing protein</fullName>
    </submittedName>
</protein>
<evidence type="ECO:0000313" key="2">
    <source>
        <dbReference type="EMBL" id="VDO61795.1"/>
    </source>
</evidence>
<reference evidence="4" key="2">
    <citation type="submission" date="2019-09" db="UniProtKB">
        <authorList>
            <consortium name="WormBaseParasite"/>
        </authorList>
    </citation>
    <scope>IDENTIFICATION</scope>
</reference>
<evidence type="ECO:0000313" key="4">
    <source>
        <dbReference type="WBParaSite" id="HPBE_0000460301-mRNA-1"/>
    </source>
</evidence>
<evidence type="ECO:0000256" key="1">
    <source>
        <dbReference type="SAM" id="Phobius"/>
    </source>
</evidence>
<keyword evidence="1" id="KW-0472">Membrane</keyword>